<evidence type="ECO:0008006" key="3">
    <source>
        <dbReference type="Google" id="ProtNLM"/>
    </source>
</evidence>
<dbReference type="EMBL" id="JBFTWV010000012">
    <property type="protein sequence ID" value="KAL2798630.1"/>
    <property type="molecule type" value="Genomic_DNA"/>
</dbReference>
<dbReference type="Gene3D" id="1.20.1050.10">
    <property type="match status" value="1"/>
</dbReference>
<sequence length="243" mass="27575">MSAFRTWPSEALLANLNEEPTQQRRYTLICKKESRVGTAAAVAMSILEVKYRVEFEDTDYDIPALNLNVPNDTVLVHGREILTYLVNNHDDKRKISYETGSLMADKVRTRYREVINDIKNLGEDGGSFCALIYGLVWSREQWTVGRKVTLPDLVLLPYIYAFYRKLEAPSVPLIDDWMDRMTQKPAVRNGMVRAGWELGGTDEAYQEMFAGWTPSADRHAADHGMRSLGDQFFAGRGGFGSTH</sequence>
<reference evidence="1 2" key="1">
    <citation type="submission" date="2024-07" db="EMBL/GenBank/DDBJ databases">
        <title>Section-level genome sequencing and comparative genomics of Aspergillus sections Usti and Cavernicolus.</title>
        <authorList>
            <consortium name="Lawrence Berkeley National Laboratory"/>
            <person name="Nybo J.L."/>
            <person name="Vesth T.C."/>
            <person name="Theobald S."/>
            <person name="Frisvad J.C."/>
            <person name="Larsen T.O."/>
            <person name="Kjaerboelling I."/>
            <person name="Rothschild-Mancinelli K."/>
            <person name="Lyhne E.K."/>
            <person name="Kogle M.E."/>
            <person name="Barry K."/>
            <person name="Clum A."/>
            <person name="Na H."/>
            <person name="Ledsgaard L."/>
            <person name="Lin J."/>
            <person name="Lipzen A."/>
            <person name="Kuo A."/>
            <person name="Riley R."/>
            <person name="Mondo S."/>
            <person name="Labutti K."/>
            <person name="Haridas S."/>
            <person name="Pangalinan J."/>
            <person name="Salamov A.A."/>
            <person name="Simmons B.A."/>
            <person name="Magnuson J.K."/>
            <person name="Chen J."/>
            <person name="Drula E."/>
            <person name="Henrissat B."/>
            <person name="Wiebenga A."/>
            <person name="Lubbers R.J."/>
            <person name="Gomes A.C."/>
            <person name="Makela M.R."/>
            <person name="Stajich J."/>
            <person name="Grigoriev I.V."/>
            <person name="Mortensen U.H."/>
            <person name="De Vries R.P."/>
            <person name="Baker S.E."/>
            <person name="Andersen M.R."/>
        </authorList>
    </citation>
    <scope>NUCLEOTIDE SEQUENCE [LARGE SCALE GENOMIC DNA]</scope>
    <source>
        <strain evidence="1 2">CBS 209.92</strain>
    </source>
</reference>
<proteinExistence type="predicted"/>
<dbReference type="Proteomes" id="UP001610563">
    <property type="component" value="Unassembled WGS sequence"/>
</dbReference>
<dbReference type="SUPFAM" id="SSF47616">
    <property type="entry name" value="GST C-terminal domain-like"/>
    <property type="match status" value="1"/>
</dbReference>
<name>A0ABR4GJD5_9EURO</name>
<protein>
    <recommendedName>
        <fullName evidence="3">Glutathione S-transferase</fullName>
    </recommendedName>
</protein>
<dbReference type="InterPro" id="IPR036282">
    <property type="entry name" value="Glutathione-S-Trfase_C_sf"/>
</dbReference>
<organism evidence="1 2">
    <name type="scientific">Aspergillus keveii</name>
    <dbReference type="NCBI Taxonomy" id="714993"/>
    <lineage>
        <taxon>Eukaryota</taxon>
        <taxon>Fungi</taxon>
        <taxon>Dikarya</taxon>
        <taxon>Ascomycota</taxon>
        <taxon>Pezizomycotina</taxon>
        <taxon>Eurotiomycetes</taxon>
        <taxon>Eurotiomycetidae</taxon>
        <taxon>Eurotiales</taxon>
        <taxon>Aspergillaceae</taxon>
        <taxon>Aspergillus</taxon>
        <taxon>Aspergillus subgen. Nidulantes</taxon>
    </lineage>
</organism>
<keyword evidence="2" id="KW-1185">Reference proteome</keyword>
<gene>
    <name evidence="1" type="ORF">BJX66DRAFT_333993</name>
</gene>
<evidence type="ECO:0000313" key="1">
    <source>
        <dbReference type="EMBL" id="KAL2798630.1"/>
    </source>
</evidence>
<accession>A0ABR4GJD5</accession>
<comment type="caution">
    <text evidence="1">The sequence shown here is derived from an EMBL/GenBank/DDBJ whole genome shotgun (WGS) entry which is preliminary data.</text>
</comment>
<evidence type="ECO:0000313" key="2">
    <source>
        <dbReference type="Proteomes" id="UP001610563"/>
    </source>
</evidence>